<dbReference type="EMBL" id="DVAB01000008">
    <property type="protein sequence ID" value="HIK00093.1"/>
    <property type="molecule type" value="Genomic_DNA"/>
</dbReference>
<sequence>MVTAFVFITTRTGKEKDVLHKILRENTVKEATTVYGDYDIVAKIEAETVDKLNEFIIKHLRGLQDVSSTNTLIGL</sequence>
<dbReference type="Pfam" id="PF01037">
    <property type="entry name" value="AsnC_trans_reg"/>
    <property type="match status" value="1"/>
</dbReference>
<proteinExistence type="predicted"/>
<dbReference type="AlphaFoldDB" id="A0A832V172"/>
<dbReference type="InterPro" id="IPR011008">
    <property type="entry name" value="Dimeric_a/b-barrel"/>
</dbReference>
<protein>
    <submittedName>
        <fullName evidence="2">Lrp/AsnC ligand binding domain-containing protein</fullName>
    </submittedName>
</protein>
<accession>A0A832V172</accession>
<dbReference type="Gene3D" id="3.30.70.920">
    <property type="match status" value="1"/>
</dbReference>
<evidence type="ECO:0000259" key="1">
    <source>
        <dbReference type="Pfam" id="PF01037"/>
    </source>
</evidence>
<keyword evidence="3" id="KW-1185">Reference proteome</keyword>
<evidence type="ECO:0000313" key="3">
    <source>
        <dbReference type="Proteomes" id="UP000646946"/>
    </source>
</evidence>
<name>A0A832V172_9ARCH</name>
<dbReference type="InterPro" id="IPR019887">
    <property type="entry name" value="Tscrpt_reg_AsnC/Lrp_C"/>
</dbReference>
<evidence type="ECO:0000313" key="2">
    <source>
        <dbReference type="EMBL" id="HIK00093.1"/>
    </source>
</evidence>
<organism evidence="2 3">
    <name type="scientific">Candidatus Naiadarchaeum limnaeum</name>
    <dbReference type="NCBI Taxonomy" id="2756139"/>
    <lineage>
        <taxon>Archaea</taxon>
        <taxon>Candidatus Undinarchaeota</taxon>
        <taxon>Candidatus Undinarchaeia</taxon>
        <taxon>Candidatus Naiadarchaeales</taxon>
        <taxon>Candidatus Naiadarchaeaceae</taxon>
        <taxon>Candidatus Naiadarchaeum</taxon>
    </lineage>
</organism>
<dbReference type="SUPFAM" id="SSF54909">
    <property type="entry name" value="Dimeric alpha+beta barrel"/>
    <property type="match status" value="1"/>
</dbReference>
<comment type="caution">
    <text evidence="2">The sequence shown here is derived from an EMBL/GenBank/DDBJ whole genome shotgun (WGS) entry which is preliminary data.</text>
</comment>
<feature type="domain" description="Transcription regulator AsnC/Lrp ligand binding" evidence="1">
    <location>
        <begin position="6"/>
        <end position="73"/>
    </location>
</feature>
<gene>
    <name evidence="2" type="ORF">H1016_00955</name>
</gene>
<reference evidence="2 3" key="1">
    <citation type="journal article" name="Nat. Commun.">
        <title>Undinarchaeota illuminate DPANN phylogeny and the impact of gene transfer on archaeal evolution.</title>
        <authorList>
            <person name="Dombrowski N."/>
            <person name="Williams T.A."/>
            <person name="Sun J."/>
            <person name="Woodcroft B.J."/>
            <person name="Lee J.H."/>
            <person name="Minh B.Q."/>
            <person name="Rinke C."/>
            <person name="Spang A."/>
        </authorList>
    </citation>
    <scope>NUCLEOTIDE SEQUENCE [LARGE SCALE GENOMIC DNA]</scope>
    <source>
        <strain evidence="2">MAG_bin1129</strain>
    </source>
</reference>
<dbReference type="Proteomes" id="UP000646946">
    <property type="component" value="Unassembled WGS sequence"/>
</dbReference>